<reference evidence="2" key="1">
    <citation type="journal article" date="2014" name="Front. Microbiol.">
        <title>High frequency of phylogenetically diverse reductive dehalogenase-homologous genes in deep subseafloor sedimentary metagenomes.</title>
        <authorList>
            <person name="Kawai M."/>
            <person name="Futagami T."/>
            <person name="Toyoda A."/>
            <person name="Takaki Y."/>
            <person name="Nishi S."/>
            <person name="Hori S."/>
            <person name="Arai W."/>
            <person name="Tsubouchi T."/>
            <person name="Morono Y."/>
            <person name="Uchiyama I."/>
            <person name="Ito T."/>
            <person name="Fujiyama A."/>
            <person name="Inagaki F."/>
            <person name="Takami H."/>
        </authorList>
    </citation>
    <scope>NUCLEOTIDE SEQUENCE</scope>
    <source>
        <strain evidence="2">Expedition CK06-06</strain>
    </source>
</reference>
<name>X1TND3_9ZZZZ</name>
<protein>
    <recommendedName>
        <fullName evidence="1">Metallo-beta-lactamase domain-containing protein</fullName>
    </recommendedName>
</protein>
<gene>
    <name evidence="2" type="ORF">S12H4_21209</name>
</gene>
<proteinExistence type="predicted"/>
<dbReference type="Gene3D" id="3.60.15.10">
    <property type="entry name" value="Ribonuclease Z/Hydroxyacylglutathione hydrolase-like"/>
    <property type="match status" value="1"/>
</dbReference>
<accession>X1TND3</accession>
<dbReference type="EMBL" id="BARW01010873">
    <property type="protein sequence ID" value="GAI81529.1"/>
    <property type="molecule type" value="Genomic_DNA"/>
</dbReference>
<feature type="non-terminal residue" evidence="2">
    <location>
        <position position="71"/>
    </location>
</feature>
<dbReference type="PANTHER" id="PTHR30619">
    <property type="entry name" value="DNA INTERNALIZATION/COMPETENCE PROTEIN COMEC/REC2"/>
    <property type="match status" value="1"/>
</dbReference>
<dbReference type="InterPro" id="IPR052159">
    <property type="entry name" value="Competence_DNA_uptake"/>
</dbReference>
<evidence type="ECO:0000313" key="2">
    <source>
        <dbReference type="EMBL" id="GAI81529.1"/>
    </source>
</evidence>
<sequence length="71" mass="7955">MLQLHMIPTSGDSSLLRFVDNGTEINILIDGGNRKNDCIKYLKSIGVNKVQLLIASHLDEDHIRGLRRIAN</sequence>
<feature type="domain" description="Metallo-beta-lactamase" evidence="1">
    <location>
        <begin position="10"/>
        <end position="70"/>
    </location>
</feature>
<comment type="caution">
    <text evidence="2">The sequence shown here is derived from an EMBL/GenBank/DDBJ whole genome shotgun (WGS) entry which is preliminary data.</text>
</comment>
<dbReference type="Pfam" id="PF00753">
    <property type="entry name" value="Lactamase_B"/>
    <property type="match status" value="1"/>
</dbReference>
<dbReference type="SUPFAM" id="SSF56281">
    <property type="entry name" value="Metallo-hydrolase/oxidoreductase"/>
    <property type="match status" value="1"/>
</dbReference>
<dbReference type="InterPro" id="IPR001279">
    <property type="entry name" value="Metallo-B-lactamas"/>
</dbReference>
<dbReference type="AlphaFoldDB" id="X1TND3"/>
<dbReference type="PANTHER" id="PTHR30619:SF1">
    <property type="entry name" value="RECOMBINATION PROTEIN 2"/>
    <property type="match status" value="1"/>
</dbReference>
<evidence type="ECO:0000259" key="1">
    <source>
        <dbReference type="Pfam" id="PF00753"/>
    </source>
</evidence>
<dbReference type="InterPro" id="IPR036866">
    <property type="entry name" value="RibonucZ/Hydroxyglut_hydro"/>
</dbReference>
<organism evidence="2">
    <name type="scientific">marine sediment metagenome</name>
    <dbReference type="NCBI Taxonomy" id="412755"/>
    <lineage>
        <taxon>unclassified sequences</taxon>
        <taxon>metagenomes</taxon>
        <taxon>ecological metagenomes</taxon>
    </lineage>
</organism>